<dbReference type="InterPro" id="IPR018466">
    <property type="entry name" value="Kre9/Knh1-like_N"/>
</dbReference>
<dbReference type="OrthoDB" id="2432613at2759"/>
<dbReference type="AlphaFoldDB" id="A0A8H6ZXQ1"/>
<protein>
    <recommendedName>
        <fullName evidence="4">Yeast cell wall synthesis Kre9/Knh1-like N-terminal domain-containing protein</fullName>
    </recommendedName>
</protein>
<name>A0A8H6ZXQ1_PLEOS</name>
<dbReference type="InterPro" id="IPR052982">
    <property type="entry name" value="SRP1/TIP1-like"/>
</dbReference>
<dbReference type="PANTHER" id="PTHR40633:SF1">
    <property type="entry name" value="GPI ANCHORED SERINE-THREONINE RICH PROTEIN (AFU_ORTHOLOGUE AFUA_1G03630)"/>
    <property type="match status" value="1"/>
</dbReference>
<accession>A0A8H6ZXQ1</accession>
<evidence type="ECO:0000256" key="1">
    <source>
        <dbReference type="ARBA" id="ARBA00022729"/>
    </source>
</evidence>
<feature type="chain" id="PRO_5034187241" description="Yeast cell wall synthesis Kre9/Knh1-like N-terminal domain-containing protein" evidence="3">
    <location>
        <begin position="20"/>
        <end position="273"/>
    </location>
</feature>
<reference evidence="5" key="1">
    <citation type="submission" date="2019-07" db="EMBL/GenBank/DDBJ databases">
        <authorList>
            <person name="Palmer J.M."/>
        </authorList>
    </citation>
    <scope>NUCLEOTIDE SEQUENCE</scope>
    <source>
        <strain evidence="5">PC9</strain>
    </source>
</reference>
<organism evidence="5 6">
    <name type="scientific">Pleurotus ostreatus</name>
    <name type="common">Oyster mushroom</name>
    <name type="synonym">White-rot fungus</name>
    <dbReference type="NCBI Taxonomy" id="5322"/>
    <lineage>
        <taxon>Eukaryota</taxon>
        <taxon>Fungi</taxon>
        <taxon>Dikarya</taxon>
        <taxon>Basidiomycota</taxon>
        <taxon>Agaricomycotina</taxon>
        <taxon>Agaricomycetes</taxon>
        <taxon>Agaricomycetidae</taxon>
        <taxon>Agaricales</taxon>
        <taxon>Pleurotineae</taxon>
        <taxon>Pleurotaceae</taxon>
        <taxon>Pleurotus</taxon>
    </lineage>
</organism>
<dbReference type="RefSeq" id="XP_036632391.1">
    <property type="nucleotide sequence ID" value="XM_036776372.1"/>
</dbReference>
<dbReference type="PANTHER" id="PTHR40633">
    <property type="entry name" value="MATRIX PROTEIN, PUTATIVE (AFU_ORTHOLOGUE AFUA_8G05410)-RELATED"/>
    <property type="match status" value="1"/>
</dbReference>
<feature type="region of interest" description="Disordered" evidence="2">
    <location>
        <begin position="120"/>
        <end position="236"/>
    </location>
</feature>
<dbReference type="GeneID" id="59376651"/>
<evidence type="ECO:0000256" key="3">
    <source>
        <dbReference type="SAM" id="SignalP"/>
    </source>
</evidence>
<proteinExistence type="predicted"/>
<dbReference type="Pfam" id="PF10342">
    <property type="entry name" value="Kre9_KNH"/>
    <property type="match status" value="1"/>
</dbReference>
<dbReference type="EMBL" id="JACETU010000004">
    <property type="protein sequence ID" value="KAF7431113.1"/>
    <property type="molecule type" value="Genomic_DNA"/>
</dbReference>
<keyword evidence="6" id="KW-1185">Reference proteome</keyword>
<feature type="signal peptide" evidence="3">
    <location>
        <begin position="1"/>
        <end position="19"/>
    </location>
</feature>
<gene>
    <name evidence="5" type="ORF">PC9H_006833</name>
</gene>
<dbReference type="VEuPathDB" id="FungiDB:PC9H_006833"/>
<evidence type="ECO:0000313" key="5">
    <source>
        <dbReference type="EMBL" id="KAF7431113.1"/>
    </source>
</evidence>
<comment type="caution">
    <text evidence="5">The sequence shown here is derived from an EMBL/GenBank/DDBJ whole genome shotgun (WGS) entry which is preliminary data.</text>
</comment>
<feature type="compositionally biased region" description="Low complexity" evidence="2">
    <location>
        <begin position="179"/>
        <end position="236"/>
    </location>
</feature>
<sequence>MFAPLTALTVLAAALVARAVPTPSEPGPGDIFNEGATCRIVWGGDTGTTEDWKTMNIQLMTGDNFNMIPLTTLTTVDGTKAGQYEYKCLAVEPNSAIYFYQFSSPVDPEKTWTTRFTIAGPNGETVPPANARQPGTNDPIPWGVGKLVDESAATPPPTIGGVAGGGAPSSQVPTGGIASGAPAPSSSSPSAEPSVDAQPPTVAPSSSPVAVSSNPSTTKIQAVQSPISRSASSSSAAATGSAVAVNENGAMGAMAMHPRVWQAACAFALTLLL</sequence>
<keyword evidence="1 3" id="KW-0732">Signal</keyword>
<dbReference type="Proteomes" id="UP000623687">
    <property type="component" value="Unassembled WGS sequence"/>
</dbReference>
<evidence type="ECO:0000259" key="4">
    <source>
        <dbReference type="Pfam" id="PF10342"/>
    </source>
</evidence>
<evidence type="ECO:0000313" key="6">
    <source>
        <dbReference type="Proteomes" id="UP000623687"/>
    </source>
</evidence>
<evidence type="ECO:0000256" key="2">
    <source>
        <dbReference type="SAM" id="MobiDB-lite"/>
    </source>
</evidence>
<feature type="domain" description="Yeast cell wall synthesis Kre9/Knh1-like N-terminal" evidence="4">
    <location>
        <begin position="26"/>
        <end position="118"/>
    </location>
</feature>